<sequence length="315" mass="35961">MSEKILIFGNGQMANFALRYFTSKNISVFISPADITDISQIEKAISDYQPTVVINTAAKTNLEWCVQNKLQTFNVNVLGANNIAQACDEKHIYFVHFSSGCILASKDENDAKVETDIPAPISYYSWTKVWAENLIPFRKSQDFKCLILRPRQPVSAQVDYKNMLVKMLTFTQFIEVPNNGTVIEDLMIWMDKLINKRVTGIVHVANGGWVTPYDIGLLLKKYVLPELPVNKMTKDELNTHTPERRVDTILNNDKLISLVGEVKPYKQRLEEIIIQLAKNFKEADPELIKVQLEKTLAQTKTRAIPNDVWPNLMKK</sequence>
<dbReference type="AlphaFoldDB" id="A0A0G0UX87"/>
<dbReference type="InterPro" id="IPR029903">
    <property type="entry name" value="RmlD-like-bd"/>
</dbReference>
<dbReference type="GO" id="GO:0008831">
    <property type="term" value="F:dTDP-4-dehydrorhamnose reductase activity"/>
    <property type="evidence" value="ECO:0007669"/>
    <property type="project" value="UniProtKB-EC"/>
</dbReference>
<proteinExistence type="inferred from homology"/>
<dbReference type="Pfam" id="PF04321">
    <property type="entry name" value="RmlD_sub_bind"/>
    <property type="match status" value="1"/>
</dbReference>
<dbReference type="PANTHER" id="PTHR10491:SF4">
    <property type="entry name" value="METHIONINE ADENOSYLTRANSFERASE 2 SUBUNIT BETA"/>
    <property type="match status" value="1"/>
</dbReference>
<name>A0A0G0UX87_9BACT</name>
<accession>A0A0G0UX87</accession>
<comment type="pathway">
    <text evidence="2">Carbohydrate biosynthesis; dTDP-L-rhamnose biosynthesis.</text>
</comment>
<dbReference type="GO" id="GO:0006556">
    <property type="term" value="P:S-adenosylmethionine biosynthetic process"/>
    <property type="evidence" value="ECO:0007669"/>
    <property type="project" value="TreeGrafter"/>
</dbReference>
<dbReference type="GO" id="GO:0048270">
    <property type="term" value="F:methionine adenosyltransferase regulator activity"/>
    <property type="evidence" value="ECO:0007669"/>
    <property type="project" value="TreeGrafter"/>
</dbReference>
<gene>
    <name evidence="4" type="ORF">UU42_C0004G0007</name>
</gene>
<evidence type="ECO:0000256" key="1">
    <source>
        <dbReference type="ARBA" id="ARBA00010944"/>
    </source>
</evidence>
<dbReference type="Gene3D" id="3.40.50.720">
    <property type="entry name" value="NAD(P)-binding Rossmann-like Domain"/>
    <property type="match status" value="1"/>
</dbReference>
<comment type="function">
    <text evidence="2">Catalyzes the reduction of dTDP-6-deoxy-L-lyxo-4-hexulose to yield dTDP-L-rhamnose.</text>
</comment>
<dbReference type="InterPro" id="IPR036291">
    <property type="entry name" value="NAD(P)-bd_dom_sf"/>
</dbReference>
<keyword evidence="2" id="KW-0560">Oxidoreductase</keyword>
<feature type="domain" description="RmlD-like substrate binding" evidence="3">
    <location>
        <begin position="4"/>
        <end position="275"/>
    </location>
</feature>
<evidence type="ECO:0000259" key="3">
    <source>
        <dbReference type="Pfam" id="PF04321"/>
    </source>
</evidence>
<dbReference type="Proteomes" id="UP000034676">
    <property type="component" value="Unassembled WGS sequence"/>
</dbReference>
<dbReference type="UniPathway" id="UPA00124"/>
<keyword evidence="2" id="KW-0521">NADP</keyword>
<comment type="caution">
    <text evidence="4">The sequence shown here is derived from an EMBL/GenBank/DDBJ whole genome shotgun (WGS) entry which is preliminary data.</text>
</comment>
<dbReference type="EMBL" id="LCAO01000004">
    <property type="protein sequence ID" value="KKR92091.1"/>
    <property type="molecule type" value="Genomic_DNA"/>
</dbReference>
<reference evidence="4 5" key="1">
    <citation type="journal article" date="2015" name="Nature">
        <title>rRNA introns, odd ribosomes, and small enigmatic genomes across a large radiation of phyla.</title>
        <authorList>
            <person name="Brown C.T."/>
            <person name="Hug L.A."/>
            <person name="Thomas B.C."/>
            <person name="Sharon I."/>
            <person name="Castelle C.J."/>
            <person name="Singh A."/>
            <person name="Wilkins M.J."/>
            <person name="Williams K.H."/>
            <person name="Banfield J.F."/>
        </authorList>
    </citation>
    <scope>NUCLEOTIDE SEQUENCE [LARGE SCALE GENOMIC DNA]</scope>
</reference>
<dbReference type="PANTHER" id="PTHR10491">
    <property type="entry name" value="DTDP-4-DEHYDRORHAMNOSE REDUCTASE"/>
    <property type="match status" value="1"/>
</dbReference>
<dbReference type="SUPFAM" id="SSF51735">
    <property type="entry name" value="NAD(P)-binding Rossmann-fold domains"/>
    <property type="match status" value="1"/>
</dbReference>
<comment type="similarity">
    <text evidence="1 2">Belongs to the dTDP-4-dehydrorhamnose reductase family.</text>
</comment>
<organism evidence="4 5">
    <name type="scientific">Candidatus Woesebacteria bacterium GW2011_GWA1_41_13b</name>
    <dbReference type="NCBI Taxonomy" id="1618555"/>
    <lineage>
        <taxon>Bacteria</taxon>
        <taxon>Candidatus Woeseibacteriota</taxon>
    </lineage>
</organism>
<evidence type="ECO:0000313" key="5">
    <source>
        <dbReference type="Proteomes" id="UP000034676"/>
    </source>
</evidence>
<protein>
    <recommendedName>
        <fullName evidence="2">dTDP-4-dehydrorhamnose reductase</fullName>
        <ecNumber evidence="2">1.1.1.133</ecNumber>
    </recommendedName>
</protein>
<evidence type="ECO:0000313" key="4">
    <source>
        <dbReference type="EMBL" id="KKR92091.1"/>
    </source>
</evidence>
<evidence type="ECO:0000256" key="2">
    <source>
        <dbReference type="RuleBase" id="RU364082"/>
    </source>
</evidence>
<dbReference type="EC" id="1.1.1.133" evidence="2"/>
<dbReference type="InterPro" id="IPR005913">
    <property type="entry name" value="dTDP_dehydrorham_reduct"/>
</dbReference>
<dbReference type="GO" id="GO:0048269">
    <property type="term" value="C:methionine adenosyltransferase complex"/>
    <property type="evidence" value="ECO:0007669"/>
    <property type="project" value="TreeGrafter"/>
</dbReference>
<dbReference type="GO" id="GO:0019305">
    <property type="term" value="P:dTDP-rhamnose biosynthetic process"/>
    <property type="evidence" value="ECO:0007669"/>
    <property type="project" value="UniProtKB-UniPathway"/>
</dbReference>